<evidence type="ECO:0000256" key="2">
    <source>
        <dbReference type="SAM" id="SignalP"/>
    </source>
</evidence>
<proteinExistence type="predicted"/>
<keyword evidence="2" id="KW-0732">Signal</keyword>
<accession>A0A9D9N2Y9</accession>
<feature type="chain" id="PRO_5038975191" description="Right handed beta helix domain-containing protein" evidence="2">
    <location>
        <begin position="28"/>
        <end position="1812"/>
    </location>
</feature>
<dbReference type="SUPFAM" id="SSF51126">
    <property type="entry name" value="Pectin lyase-like"/>
    <property type="match status" value="2"/>
</dbReference>
<feature type="region of interest" description="Disordered" evidence="1">
    <location>
        <begin position="169"/>
        <end position="195"/>
    </location>
</feature>
<comment type="caution">
    <text evidence="3">The sequence shown here is derived from an EMBL/GenBank/DDBJ whole genome shotgun (WGS) entry which is preliminary data.</text>
</comment>
<dbReference type="Gene3D" id="2.60.40.2340">
    <property type="match status" value="4"/>
</dbReference>
<feature type="compositionally biased region" description="Acidic residues" evidence="1">
    <location>
        <begin position="184"/>
        <end position="193"/>
    </location>
</feature>
<protein>
    <recommendedName>
        <fullName evidence="5">Right handed beta helix domain-containing protein</fullName>
    </recommendedName>
</protein>
<dbReference type="PROSITE" id="PS51257">
    <property type="entry name" value="PROKAR_LIPOPROTEIN"/>
    <property type="match status" value="1"/>
</dbReference>
<reference evidence="3" key="2">
    <citation type="journal article" date="2021" name="PeerJ">
        <title>Extensive microbial diversity within the chicken gut microbiome revealed by metagenomics and culture.</title>
        <authorList>
            <person name="Gilroy R."/>
            <person name="Ravi A."/>
            <person name="Getino M."/>
            <person name="Pursley I."/>
            <person name="Horton D.L."/>
            <person name="Alikhan N.F."/>
            <person name="Baker D."/>
            <person name="Gharbi K."/>
            <person name="Hall N."/>
            <person name="Watson M."/>
            <person name="Adriaenssens E.M."/>
            <person name="Foster-Nyarko E."/>
            <person name="Jarju S."/>
            <person name="Secka A."/>
            <person name="Antonio M."/>
            <person name="Oren A."/>
            <person name="Chaudhuri R.R."/>
            <person name="La Ragione R."/>
            <person name="Hildebrand F."/>
            <person name="Pallen M.J."/>
        </authorList>
    </citation>
    <scope>NUCLEOTIDE SEQUENCE</scope>
    <source>
        <strain evidence="3">10532</strain>
    </source>
</reference>
<evidence type="ECO:0000313" key="4">
    <source>
        <dbReference type="Proteomes" id="UP000823638"/>
    </source>
</evidence>
<dbReference type="Proteomes" id="UP000823638">
    <property type="component" value="Unassembled WGS sequence"/>
</dbReference>
<dbReference type="InterPro" id="IPR011050">
    <property type="entry name" value="Pectin_lyase_fold/virulence"/>
</dbReference>
<evidence type="ECO:0000313" key="3">
    <source>
        <dbReference type="EMBL" id="MBO8458536.1"/>
    </source>
</evidence>
<evidence type="ECO:0000256" key="1">
    <source>
        <dbReference type="SAM" id="MobiDB-lite"/>
    </source>
</evidence>
<dbReference type="InterPro" id="IPR006626">
    <property type="entry name" value="PbH1"/>
</dbReference>
<gene>
    <name evidence="3" type="ORF">IAA81_09980</name>
</gene>
<feature type="signal peptide" evidence="2">
    <location>
        <begin position="1"/>
        <end position="27"/>
    </location>
</feature>
<evidence type="ECO:0008006" key="5">
    <source>
        <dbReference type="Google" id="ProtNLM"/>
    </source>
</evidence>
<name>A0A9D9N2Y9_9SPIR</name>
<sequence>MKLTKLFRTITICIAGLLAFSCNNVFHELIPPADSSIHSFSLQDPETGFSRNAVPYSETITITVPYGTDITALIPVIKTDEKATVIPGTLPYIHKAFPSANIVNLSLQMQLAYNSGDLGSWVLNFIQENRDFTVPQLDIPIDFSEPVVFCVIAGQGNYSLYTVSVVIEEPENPGDPSTPQEPESPQEPEEPEPEQPKDILSFTVENQLGTSVITQNTVSFTMDDGADIRGLYPVISVSPGAKVLPLTTDYLLDMFTYNQLISLLTGISTSVKPETYIKSFLEKQNNPEIPNLTHRIDFTQPVIMAVIARDNSIKLYTVTCTVQKDEPALTNLAFTKYNNPGLMKDARVSISGNTVTVEATYPVEYPDYDLIPDVSFYGDKITCTLPDGTETQINPGETKLSFGVTNITNGETVASLLTVYKNGKTTQYNLNITWQEDKDTIRSITDFRFTKNTNPEIGTLSMASIYNEGDTGYISAVILYEGTTAPYELIPDFYSPGIVTKDNAVQTSGVTKQNYQTSFEYLCTSKNGLYCRLYTVNVTFIKVEPAQALIKSFSFPKFLNPDLSLDSEGVIDQDSATIYLSVKYKSQNPPEKLTAQFGATGNVLVDNIPQSSGFTEQDFKYTQYYTVISKNEISTATKTYKIQVVFTRDEDSDCALVSFGFLKQDNPTMDKDIEATITERSGSVYALLPKGTDFAGTPLIPVFETKGTLTINGSPIQSGTTPVNFGEEVKLTVTSKNGLFTKEYTVLLQESGTVIYVDLRACGRNNGTSWEDAFISFDRAIEAANAIPADSVIEIYLTENDTPYTYDSDAYPLERANLIIRGGFTGTETTPEERIMRRAEDPIPLYNSQIIGTGNTYFLYGNGEKKPGELLVLDSLAISYGKCQGFIGLYFGSKDFTQLKLDIQNCHIKDDGNNEKKLEFLRSFHRNNINISISDSEITYSSDAVRTSFRFLDPVYECTANLVIKNSNLTIPDLTARVLSFSNLEIYNSIIKNSKKDEPLEIASDNWEFHDSEFYGVTGGITGYHLSTETKGEYYNCYFHNVDDLPCTVMENCNFFNCREYDSVSGSIGLIRSPGNTRITNSSITAYPSSLGSNSVYLIDFLGLDINHSNRNIELTDCSVEFYSNSSLIDSACNLTIRGSGRYGIKIGTIFSERLYRDNTCNLIIEDASISTSKGFNVYNSGLKKQAFNELKILDSHINSYGDFILPLSNNTVIKNSTISSKTECKISYVDTDSLTKPENLEITSSTIQGSSIHIGQGVNTVIKDNKITTPTDEYTYVKIFLSDNTDVCGLNNRNYEFQGNTIDSNETAISFYPPTENIKLNNNNFSNYTSIYTNENTAPDLFEFNGNSLNTTREITSSTGDIIDAYYSLHLDGLPEGGTAINCENSNIGYIYLRTRSYNTDYAYATFKNCIIDESFYSGTIYGALVCISRNFDVLFQDCIFNIHSKHIQGITDETKIMIKGTGTNTSKINWHSSEKGSYGILYRIFNIQNTVINVTIMKPEQEPIYESNIFYFSNFDNCTFNISLEKDFDASIFDNCNLSNSTLDVSSEGVIYTVFEDCNLSNSTFDGKNIYAVDYFMYETCDDTGVCGKRGLTNCTVTNVKAESHLFYDLNANIDTSVIQSCSGGIRVNDINNSQIFNYDCTEQNIYYITCFGDITDSSIYGRSTDFYGEKIQNTSFNFCISTFRGGAVYIAPDSSENILIENCVFSNCKSSEQQDDIADGGGAIAILCHGNNIGVTIKNCRFNSNVSAPLKGFDIFMSASWTGFNSYSGCVLDLQNCYSDYVTDYGLVIGNSLSVYTVNITKKGNMQAL</sequence>
<organism evidence="3 4">
    <name type="scientific">Candidatus Gallitreponema excrementavium</name>
    <dbReference type="NCBI Taxonomy" id="2840840"/>
    <lineage>
        <taxon>Bacteria</taxon>
        <taxon>Pseudomonadati</taxon>
        <taxon>Spirochaetota</taxon>
        <taxon>Spirochaetia</taxon>
        <taxon>Spirochaetales</taxon>
        <taxon>Candidatus Gallitreponema</taxon>
    </lineage>
</organism>
<dbReference type="EMBL" id="JADIMM010000113">
    <property type="protein sequence ID" value="MBO8458536.1"/>
    <property type="molecule type" value="Genomic_DNA"/>
</dbReference>
<dbReference type="SMART" id="SM00710">
    <property type="entry name" value="PbH1"/>
    <property type="match status" value="13"/>
</dbReference>
<reference evidence="3" key="1">
    <citation type="submission" date="2020-10" db="EMBL/GenBank/DDBJ databases">
        <authorList>
            <person name="Gilroy R."/>
        </authorList>
    </citation>
    <scope>NUCLEOTIDE SEQUENCE</scope>
    <source>
        <strain evidence="3">10532</strain>
    </source>
</reference>